<evidence type="ECO:0000259" key="2">
    <source>
        <dbReference type="PROSITE" id="PS50994"/>
    </source>
</evidence>
<dbReference type="InterPro" id="IPR009057">
    <property type="entry name" value="Homeodomain-like_sf"/>
</dbReference>
<dbReference type="Gene3D" id="3.30.420.10">
    <property type="entry name" value="Ribonuclease H-like superfamily/Ribonuclease H"/>
    <property type="match status" value="1"/>
</dbReference>
<dbReference type="GO" id="GO:0015074">
    <property type="term" value="P:DNA integration"/>
    <property type="evidence" value="ECO:0007669"/>
    <property type="project" value="InterPro"/>
</dbReference>
<dbReference type="Pfam" id="PF00665">
    <property type="entry name" value="rve"/>
    <property type="match status" value="1"/>
</dbReference>
<feature type="domain" description="Integrase catalytic" evidence="2">
    <location>
        <begin position="130"/>
        <end position="294"/>
    </location>
</feature>
<name>A0A831LML2_9BACT</name>
<dbReference type="SUPFAM" id="SSF53098">
    <property type="entry name" value="Ribonuclease H-like"/>
    <property type="match status" value="1"/>
</dbReference>
<feature type="region of interest" description="Disordered" evidence="1">
    <location>
        <begin position="378"/>
        <end position="403"/>
    </location>
</feature>
<dbReference type="InterPro" id="IPR001584">
    <property type="entry name" value="Integrase_cat-core"/>
</dbReference>
<accession>A0A831LML2</accession>
<dbReference type="InterPro" id="IPR012337">
    <property type="entry name" value="RNaseH-like_sf"/>
</dbReference>
<dbReference type="AlphaFoldDB" id="A0A831LML2"/>
<feature type="non-terminal residue" evidence="3">
    <location>
        <position position="1"/>
    </location>
</feature>
<protein>
    <submittedName>
        <fullName evidence="3">IS481 family transposase</fullName>
    </submittedName>
</protein>
<dbReference type="PANTHER" id="PTHR35004">
    <property type="entry name" value="TRANSPOSASE RV3428C-RELATED"/>
    <property type="match status" value="1"/>
</dbReference>
<reference evidence="3" key="1">
    <citation type="journal article" date="2020" name="mSystems">
        <title>Genome- and Community-Level Interaction Insights into Carbon Utilization and Element Cycling Functions of Hydrothermarchaeota in Hydrothermal Sediment.</title>
        <authorList>
            <person name="Zhou Z."/>
            <person name="Liu Y."/>
            <person name="Xu W."/>
            <person name="Pan J."/>
            <person name="Luo Z.H."/>
            <person name="Li M."/>
        </authorList>
    </citation>
    <scope>NUCLEOTIDE SEQUENCE [LARGE SCALE GENOMIC DNA]</scope>
    <source>
        <strain evidence="3">SpSt-1220</strain>
    </source>
</reference>
<organism evidence="3">
    <name type="scientific">Geoalkalibacter subterraneus</name>
    <dbReference type="NCBI Taxonomy" id="483547"/>
    <lineage>
        <taxon>Bacteria</taxon>
        <taxon>Pseudomonadati</taxon>
        <taxon>Thermodesulfobacteriota</taxon>
        <taxon>Desulfuromonadia</taxon>
        <taxon>Desulfuromonadales</taxon>
        <taxon>Geoalkalibacteraceae</taxon>
        <taxon>Geoalkalibacter</taxon>
    </lineage>
</organism>
<gene>
    <name evidence="3" type="ORF">ENN94_01775</name>
</gene>
<dbReference type="PANTHER" id="PTHR35004:SF6">
    <property type="entry name" value="TRANSPOSASE"/>
    <property type="match status" value="1"/>
</dbReference>
<dbReference type="Proteomes" id="UP000886162">
    <property type="component" value="Unassembled WGS sequence"/>
</dbReference>
<dbReference type="InterPro" id="IPR036397">
    <property type="entry name" value="RNaseH_sf"/>
</dbReference>
<evidence type="ECO:0000313" key="3">
    <source>
        <dbReference type="EMBL" id="HDR46411.1"/>
    </source>
</evidence>
<dbReference type="GO" id="GO:0003676">
    <property type="term" value="F:nucleic acid binding"/>
    <property type="evidence" value="ECO:0007669"/>
    <property type="project" value="InterPro"/>
</dbReference>
<dbReference type="PROSITE" id="PS50994">
    <property type="entry name" value="INTEGRASE"/>
    <property type="match status" value="1"/>
</dbReference>
<dbReference type="InterPro" id="IPR015378">
    <property type="entry name" value="Transposase-like_Mu_C"/>
</dbReference>
<proteinExistence type="predicted"/>
<dbReference type="Pfam" id="PF09299">
    <property type="entry name" value="Mu-transpos_C"/>
    <property type="match status" value="1"/>
</dbReference>
<comment type="caution">
    <text evidence="3">The sequence shown here is derived from an EMBL/GenBank/DDBJ whole genome shotgun (WGS) entry which is preliminary data.</text>
</comment>
<evidence type="ECO:0000256" key="1">
    <source>
        <dbReference type="SAM" id="MobiDB-lite"/>
    </source>
</evidence>
<sequence>HAEQGRLIKAKAAARWNIPHSGRTRISTNTIRRWMAIYEKSGRQLDALKPVARSDIGRCRQVDEDTVLSLVRLRKAKPLLPVVQLIEEMEHKGLVSPGYTLRLSTAYRILKNAGLSVRPDQQRVDRRRFEAEFPNDIWQSDVMHGPAVLVEGKRRKSYLIAFLDDHSRLICHAHFTLSENLENFLQAFRAAVAARGLPRKLYVDNGSAFRSRHLEKVCACLGIALTHTPPYTPQGRGKIERFFRTVRSQLLPTFSGQSLAELNQALERWVGTNYHRRAHSSTGQPPLERFCSHLELIRKPPQDLDDHFRKEVRRRVNKDRSVSIAGRLYEAPTRLIGEQVSLLYHEESPERVEIILSGEPQGFLVPLDPHINVQIKRDPKTVDEPPASLSRQGLLPFARGDQR</sequence>
<dbReference type="EMBL" id="DSDO01000121">
    <property type="protein sequence ID" value="HDR46411.1"/>
    <property type="molecule type" value="Genomic_DNA"/>
</dbReference>
<dbReference type="SUPFAM" id="SSF46689">
    <property type="entry name" value="Homeodomain-like"/>
    <property type="match status" value="1"/>
</dbReference>